<evidence type="ECO:0000256" key="2">
    <source>
        <dbReference type="ARBA" id="ARBA00001933"/>
    </source>
</evidence>
<dbReference type="CDD" id="cd04907">
    <property type="entry name" value="ACT_ThrD-I_2"/>
    <property type="match status" value="1"/>
</dbReference>
<evidence type="ECO:0000256" key="10">
    <source>
        <dbReference type="ARBA" id="ARBA00023239"/>
    </source>
</evidence>
<dbReference type="InterPro" id="IPR038110">
    <property type="entry name" value="TD_ACT-like_sf"/>
</dbReference>
<dbReference type="InterPro" id="IPR001926">
    <property type="entry name" value="TrpB-like_PALP"/>
</dbReference>
<dbReference type="PANTHER" id="PTHR48078">
    <property type="entry name" value="THREONINE DEHYDRATASE, MITOCHONDRIAL-RELATED"/>
    <property type="match status" value="1"/>
</dbReference>
<dbReference type="Gene3D" id="3.40.1020.10">
    <property type="entry name" value="Biosynthetic Threonine Deaminase, Domain 3"/>
    <property type="match status" value="1"/>
</dbReference>
<evidence type="ECO:0000313" key="15">
    <source>
        <dbReference type="EMBL" id="TDP32201.1"/>
    </source>
</evidence>
<dbReference type="EC" id="4.3.1.19" evidence="13"/>
<dbReference type="SUPFAM" id="SSF53686">
    <property type="entry name" value="Tryptophan synthase beta subunit-like PLP-dependent enzymes"/>
    <property type="match status" value="1"/>
</dbReference>
<keyword evidence="8" id="KW-0677">Repeat</keyword>
<keyword evidence="6 13" id="KW-0028">Amino-acid biosynthesis</keyword>
<dbReference type="UniPathway" id="UPA00047">
    <property type="reaction ID" value="UER00054"/>
</dbReference>
<dbReference type="InterPro" id="IPR045865">
    <property type="entry name" value="ACT-like_dom_sf"/>
</dbReference>
<sequence>MIESLDTNELRHHFLQQILLAPVYQAAVETPLQRMPKLSHRLKHQVFLKREDQQPIYSFKLRGAFNKLYQLRQQGHHGVICASAGNHAQGVAYSAAKLDMHAVVVMPVTTAEIKVMAVRDMGAEVILHGVNFDSASDHALQLAQTRQLHYVPPFDDEAVIAGQGTVAKEMLAQQPNLDVVFVPVGGGGLLAGMAAYIKSIQPHIKVVGVEPADAASLSAALAAHYPMRLSQVGLFADGTAVKQVGKLPYKIASALCDEVITVSSDEICAAIKDIFDDARAIAEPAGALALAGLKKFSRTHEQQQNLRLATVLSGANLNFDRLRYIVERSEIGELREALLAVTITEEVGSFRRFSELLEGRVITEFNYRYADDSQAHIFVGIKLTGGDSELIDVKHTLATAGYPFVDLSQDELAKQHLRHMVGGRPQQVLQERLYQVTFPEHPRALSDFLSALGDHANISLFHYRNHGAAYGDVLVGFTDASEQALNQLLHELGYPFIDVTKQPSYQFFLGSSAKHVAAPN</sequence>
<keyword evidence="9 13" id="KW-0663">Pyridoxal phosphate</keyword>
<evidence type="ECO:0000256" key="11">
    <source>
        <dbReference type="ARBA" id="ARBA00023304"/>
    </source>
</evidence>
<dbReference type="GO" id="GO:0006565">
    <property type="term" value="P:L-serine catabolic process"/>
    <property type="evidence" value="ECO:0007669"/>
    <property type="project" value="TreeGrafter"/>
</dbReference>
<dbReference type="InterPro" id="IPR050147">
    <property type="entry name" value="Ser/Thr_Dehydratase"/>
</dbReference>
<evidence type="ECO:0000313" key="16">
    <source>
        <dbReference type="Proteomes" id="UP000295531"/>
    </source>
</evidence>
<dbReference type="AlphaFoldDB" id="A0A4R6P3R0"/>
<keyword evidence="7 13" id="KW-0412">Isoleucine biosynthesis</keyword>
<comment type="pathway">
    <text evidence="3 13">Amino-acid biosynthesis; L-isoleucine biosynthesis; 2-oxobutanoate from L-threonine: step 1/1.</text>
</comment>
<feature type="domain" description="ACT-like" evidence="14">
    <location>
        <begin position="337"/>
        <end position="409"/>
    </location>
</feature>
<name>A0A4R6P3R0_9GAMM</name>
<accession>A0A4R6P3R0</accession>
<comment type="caution">
    <text evidence="15">The sequence shown here is derived from an EMBL/GenBank/DDBJ whole genome shotgun (WGS) entry which is preliminary data.</text>
</comment>
<dbReference type="NCBIfam" id="NF006674">
    <property type="entry name" value="PRK09224.1"/>
    <property type="match status" value="1"/>
</dbReference>
<evidence type="ECO:0000256" key="5">
    <source>
        <dbReference type="ARBA" id="ARBA00011881"/>
    </source>
</evidence>
<keyword evidence="11 13" id="KW-0100">Branched-chain amino acid biosynthesis</keyword>
<dbReference type="PROSITE" id="PS51672">
    <property type="entry name" value="ACT_LIKE"/>
    <property type="match status" value="2"/>
</dbReference>
<dbReference type="EMBL" id="SNXI01000010">
    <property type="protein sequence ID" value="TDP32201.1"/>
    <property type="molecule type" value="Genomic_DNA"/>
</dbReference>
<dbReference type="InterPro" id="IPR036052">
    <property type="entry name" value="TrpB-like_PALP_sf"/>
</dbReference>
<dbReference type="GO" id="GO:0006567">
    <property type="term" value="P:L-threonine catabolic process"/>
    <property type="evidence" value="ECO:0007669"/>
    <property type="project" value="TreeGrafter"/>
</dbReference>
<comment type="function">
    <text evidence="12 13">Catalyzes the anaerobic formation of alpha-ketobutyrate and ammonia from threonine in a two-step reaction. The first step involved a dehydration of threonine and a production of enamine intermediates (aminocrotonate), which tautomerizes to its imine form (iminobutyrate). Both intermediates are unstable and short-lived. The second step is the nonenzymatic hydrolysis of the enamine/imine intermediates to form 2-ketobutyrate and free ammonia. In the low water environment of the cell, the second step is accelerated by RidA.</text>
</comment>
<evidence type="ECO:0000256" key="3">
    <source>
        <dbReference type="ARBA" id="ARBA00004810"/>
    </source>
</evidence>
<dbReference type="CDD" id="cd01562">
    <property type="entry name" value="Thr-dehyd"/>
    <property type="match status" value="1"/>
</dbReference>
<dbReference type="FunFam" id="3.40.50.1100:FF:000008">
    <property type="entry name" value="L-threonine dehydratase"/>
    <property type="match status" value="1"/>
</dbReference>
<evidence type="ECO:0000256" key="1">
    <source>
        <dbReference type="ARBA" id="ARBA00001274"/>
    </source>
</evidence>
<comment type="similarity">
    <text evidence="4 13">Belongs to the serine/threonine dehydratase family.</text>
</comment>
<dbReference type="GO" id="GO:0004794">
    <property type="term" value="F:threonine deaminase activity"/>
    <property type="evidence" value="ECO:0007669"/>
    <property type="project" value="UniProtKB-UniRule"/>
</dbReference>
<dbReference type="Pfam" id="PF00291">
    <property type="entry name" value="PALP"/>
    <property type="match status" value="1"/>
</dbReference>
<dbReference type="GO" id="GO:0003941">
    <property type="term" value="F:L-serine ammonia-lyase activity"/>
    <property type="evidence" value="ECO:0007669"/>
    <property type="project" value="TreeGrafter"/>
</dbReference>
<evidence type="ECO:0000256" key="7">
    <source>
        <dbReference type="ARBA" id="ARBA00022624"/>
    </source>
</evidence>
<dbReference type="InterPro" id="IPR001721">
    <property type="entry name" value="TD_ACT-like"/>
</dbReference>
<evidence type="ECO:0000259" key="14">
    <source>
        <dbReference type="PROSITE" id="PS51672"/>
    </source>
</evidence>
<dbReference type="GO" id="GO:0009097">
    <property type="term" value="P:isoleucine biosynthetic process"/>
    <property type="evidence" value="ECO:0007669"/>
    <property type="project" value="UniProtKB-UniRule"/>
</dbReference>
<evidence type="ECO:0000256" key="12">
    <source>
        <dbReference type="ARBA" id="ARBA00025527"/>
    </source>
</evidence>
<dbReference type="CDD" id="cd04906">
    <property type="entry name" value="ACT_ThrD-I_1"/>
    <property type="match status" value="1"/>
</dbReference>
<comment type="catalytic activity">
    <reaction evidence="1 13">
        <text>L-threonine = 2-oxobutanoate + NH4(+)</text>
        <dbReference type="Rhea" id="RHEA:22108"/>
        <dbReference type="ChEBI" id="CHEBI:16763"/>
        <dbReference type="ChEBI" id="CHEBI:28938"/>
        <dbReference type="ChEBI" id="CHEBI:57926"/>
        <dbReference type="EC" id="4.3.1.19"/>
    </reaction>
</comment>
<reference evidence="15 16" key="1">
    <citation type="submission" date="2019-03" db="EMBL/GenBank/DDBJ databases">
        <title>Freshwater and sediment microbial communities from various areas in North America, analyzing microbe dynamics in response to fracking.</title>
        <authorList>
            <person name="Lamendella R."/>
        </authorList>
    </citation>
    <scope>NUCLEOTIDE SEQUENCE [LARGE SCALE GENOMIC DNA]</scope>
    <source>
        <strain evidence="15 16">18_TX</strain>
    </source>
</reference>
<dbReference type="Gene3D" id="3.40.50.1100">
    <property type="match status" value="2"/>
</dbReference>
<evidence type="ECO:0000256" key="4">
    <source>
        <dbReference type="ARBA" id="ARBA00010869"/>
    </source>
</evidence>
<dbReference type="Pfam" id="PF00585">
    <property type="entry name" value="Thr_dehydrat_C"/>
    <property type="match status" value="2"/>
</dbReference>
<evidence type="ECO:0000256" key="13">
    <source>
        <dbReference type="RuleBase" id="RU362012"/>
    </source>
</evidence>
<feature type="domain" description="ACT-like" evidence="14">
    <location>
        <begin position="432"/>
        <end position="501"/>
    </location>
</feature>
<dbReference type="FunFam" id="3.40.1020.10:FF:000001">
    <property type="entry name" value="L-threonine dehydratase"/>
    <property type="match status" value="1"/>
</dbReference>
<dbReference type="NCBIfam" id="TIGR01124">
    <property type="entry name" value="ilvA_2Cterm"/>
    <property type="match status" value="1"/>
</dbReference>
<dbReference type="PANTHER" id="PTHR48078:SF11">
    <property type="entry name" value="THREONINE DEHYDRATASE, MITOCHONDRIAL"/>
    <property type="match status" value="1"/>
</dbReference>
<evidence type="ECO:0000256" key="9">
    <source>
        <dbReference type="ARBA" id="ARBA00022898"/>
    </source>
</evidence>
<evidence type="ECO:0000256" key="6">
    <source>
        <dbReference type="ARBA" id="ARBA00022605"/>
    </source>
</evidence>
<evidence type="ECO:0000256" key="8">
    <source>
        <dbReference type="ARBA" id="ARBA00022737"/>
    </source>
</evidence>
<protein>
    <recommendedName>
        <fullName evidence="13">L-threonine dehydratase</fullName>
        <ecNumber evidence="13">4.3.1.19</ecNumber>
    </recommendedName>
    <alternativeName>
        <fullName evidence="13">Threonine deaminase</fullName>
    </alternativeName>
</protein>
<dbReference type="SUPFAM" id="SSF55021">
    <property type="entry name" value="ACT-like"/>
    <property type="match status" value="2"/>
</dbReference>
<gene>
    <name evidence="13" type="primary">ilvA</name>
    <name evidence="15" type="ORF">DEU29_11060</name>
</gene>
<dbReference type="Proteomes" id="UP000295531">
    <property type="component" value="Unassembled WGS sequence"/>
</dbReference>
<keyword evidence="10 13" id="KW-0456">Lyase</keyword>
<comment type="subunit">
    <text evidence="5 13">Homotetramer.</text>
</comment>
<keyword evidence="16" id="KW-1185">Reference proteome</keyword>
<organism evidence="15 16">
    <name type="scientific">Idiomarina aquatica</name>
    <dbReference type="NCBI Taxonomy" id="1327752"/>
    <lineage>
        <taxon>Bacteria</taxon>
        <taxon>Pseudomonadati</taxon>
        <taxon>Pseudomonadota</taxon>
        <taxon>Gammaproteobacteria</taxon>
        <taxon>Alteromonadales</taxon>
        <taxon>Idiomarinaceae</taxon>
        <taxon>Idiomarina</taxon>
    </lineage>
</organism>
<dbReference type="InterPro" id="IPR005787">
    <property type="entry name" value="Thr_deHydtase_biosynth"/>
</dbReference>
<proteinExistence type="inferred from homology"/>
<comment type="cofactor">
    <cofactor evidence="2 13">
        <name>pyridoxal 5'-phosphate</name>
        <dbReference type="ChEBI" id="CHEBI:597326"/>
    </cofactor>
</comment>